<evidence type="ECO:0000256" key="9">
    <source>
        <dbReference type="ARBA" id="ARBA00023136"/>
    </source>
</evidence>
<evidence type="ECO:0000256" key="2">
    <source>
        <dbReference type="ARBA" id="ARBA00006842"/>
    </source>
</evidence>
<evidence type="ECO:0000256" key="8">
    <source>
        <dbReference type="ARBA" id="ARBA00023128"/>
    </source>
</evidence>
<sequence>MTEFMKNFPAEVAPKAKELAVLNQGLSGALTNKPDTKPTVDFDYYKSRIPDKAFVDKLEKFCLFGRVTVEIDTRRKPLSTDAKRRLTMVFEYTSATIPYPNDPDNKKVSQSGEDMVEEMDLIIFENDLKMKAINSLPPMQHMSREMLCYYFPDASNNDEKSPVSEGRFYGIRWFPGYSYGFDRYPKWQLGNRFNNEWEFFPPKEISQRWENLNLQFKREEQFLMDDSKPAEK</sequence>
<comment type="similarity">
    <text evidence="2">Belongs to the ATPase d subunit family.</text>
</comment>
<comment type="subcellular location">
    <subcellularLocation>
        <location evidence="1">Mitochondrion inner membrane</location>
    </subcellularLocation>
</comment>
<protein>
    <submittedName>
        <fullName evidence="10">Uncharacterized protein</fullName>
    </submittedName>
</protein>
<gene>
    <name evidence="10" type="ORF">CGI_10007925</name>
</gene>
<dbReference type="Pfam" id="PF05873">
    <property type="entry name" value="Mt_ATP-synt_D"/>
    <property type="match status" value="1"/>
</dbReference>
<keyword evidence="6" id="KW-0999">Mitochondrion inner membrane</keyword>
<dbReference type="Gene3D" id="6.10.280.70">
    <property type="match status" value="1"/>
</dbReference>
<dbReference type="HOGENOM" id="CLU_1195862_0_0_1"/>
<evidence type="ECO:0000256" key="1">
    <source>
        <dbReference type="ARBA" id="ARBA00004273"/>
    </source>
</evidence>
<keyword evidence="9" id="KW-0472">Membrane</keyword>
<dbReference type="SUPFAM" id="SSF161065">
    <property type="entry name" value="ATP synthase D chain-like"/>
    <property type="match status" value="1"/>
</dbReference>
<keyword evidence="7" id="KW-0406">Ion transport</keyword>
<evidence type="ECO:0000256" key="4">
    <source>
        <dbReference type="ARBA" id="ARBA00022547"/>
    </source>
</evidence>
<dbReference type="GO" id="GO:0045259">
    <property type="term" value="C:proton-transporting ATP synthase complex"/>
    <property type="evidence" value="ECO:0007669"/>
    <property type="project" value="UniProtKB-KW"/>
</dbReference>
<dbReference type="EMBL" id="JH815820">
    <property type="protein sequence ID" value="EKC19680.1"/>
    <property type="molecule type" value="Genomic_DNA"/>
</dbReference>
<dbReference type="AlphaFoldDB" id="K1PTE3"/>
<proteinExistence type="inferred from homology"/>
<organism evidence="10">
    <name type="scientific">Magallana gigas</name>
    <name type="common">Pacific oyster</name>
    <name type="synonym">Crassostrea gigas</name>
    <dbReference type="NCBI Taxonomy" id="29159"/>
    <lineage>
        <taxon>Eukaryota</taxon>
        <taxon>Metazoa</taxon>
        <taxon>Spiralia</taxon>
        <taxon>Lophotrochozoa</taxon>
        <taxon>Mollusca</taxon>
        <taxon>Bivalvia</taxon>
        <taxon>Autobranchia</taxon>
        <taxon>Pteriomorphia</taxon>
        <taxon>Ostreida</taxon>
        <taxon>Ostreoidea</taxon>
        <taxon>Ostreidae</taxon>
        <taxon>Magallana</taxon>
    </lineage>
</organism>
<keyword evidence="3" id="KW-0813">Transport</keyword>
<reference evidence="10" key="1">
    <citation type="journal article" date="2012" name="Nature">
        <title>The oyster genome reveals stress adaptation and complexity of shell formation.</title>
        <authorList>
            <person name="Zhang G."/>
            <person name="Fang X."/>
            <person name="Guo X."/>
            <person name="Li L."/>
            <person name="Luo R."/>
            <person name="Xu F."/>
            <person name="Yang P."/>
            <person name="Zhang L."/>
            <person name="Wang X."/>
            <person name="Qi H."/>
            <person name="Xiong Z."/>
            <person name="Que H."/>
            <person name="Xie Y."/>
            <person name="Holland P.W."/>
            <person name="Paps J."/>
            <person name="Zhu Y."/>
            <person name="Wu F."/>
            <person name="Chen Y."/>
            <person name="Wang J."/>
            <person name="Peng C."/>
            <person name="Meng J."/>
            <person name="Yang L."/>
            <person name="Liu J."/>
            <person name="Wen B."/>
            <person name="Zhang N."/>
            <person name="Huang Z."/>
            <person name="Zhu Q."/>
            <person name="Feng Y."/>
            <person name="Mount A."/>
            <person name="Hedgecock D."/>
            <person name="Xu Z."/>
            <person name="Liu Y."/>
            <person name="Domazet-Loso T."/>
            <person name="Du Y."/>
            <person name="Sun X."/>
            <person name="Zhang S."/>
            <person name="Liu B."/>
            <person name="Cheng P."/>
            <person name="Jiang X."/>
            <person name="Li J."/>
            <person name="Fan D."/>
            <person name="Wang W."/>
            <person name="Fu W."/>
            <person name="Wang T."/>
            <person name="Wang B."/>
            <person name="Zhang J."/>
            <person name="Peng Z."/>
            <person name="Li Y."/>
            <person name="Li N."/>
            <person name="Wang J."/>
            <person name="Chen M."/>
            <person name="He Y."/>
            <person name="Tan F."/>
            <person name="Song X."/>
            <person name="Zheng Q."/>
            <person name="Huang R."/>
            <person name="Yang H."/>
            <person name="Du X."/>
            <person name="Chen L."/>
            <person name="Yang M."/>
            <person name="Gaffney P.M."/>
            <person name="Wang S."/>
            <person name="Luo L."/>
            <person name="She Z."/>
            <person name="Ming Y."/>
            <person name="Huang W."/>
            <person name="Zhang S."/>
            <person name="Huang B."/>
            <person name="Zhang Y."/>
            <person name="Qu T."/>
            <person name="Ni P."/>
            <person name="Miao G."/>
            <person name="Wang J."/>
            <person name="Wang Q."/>
            <person name="Steinberg C.E."/>
            <person name="Wang H."/>
            <person name="Li N."/>
            <person name="Qian L."/>
            <person name="Zhang G."/>
            <person name="Li Y."/>
            <person name="Yang H."/>
            <person name="Liu X."/>
            <person name="Wang J."/>
            <person name="Yin Y."/>
            <person name="Wang J."/>
        </authorList>
    </citation>
    <scope>NUCLEOTIDE SEQUENCE [LARGE SCALE GENOMIC DNA]</scope>
    <source>
        <strain evidence="10">05x7-T-G4-1.051#20</strain>
    </source>
</reference>
<keyword evidence="4" id="KW-0138">CF(0)</keyword>
<evidence type="ECO:0000256" key="6">
    <source>
        <dbReference type="ARBA" id="ARBA00022792"/>
    </source>
</evidence>
<evidence type="ECO:0000256" key="3">
    <source>
        <dbReference type="ARBA" id="ARBA00022448"/>
    </source>
</evidence>
<dbReference type="InterPro" id="IPR008689">
    <property type="entry name" value="ATP_synth_F0_dsu_mt"/>
</dbReference>
<evidence type="ECO:0000256" key="7">
    <source>
        <dbReference type="ARBA" id="ARBA00023065"/>
    </source>
</evidence>
<dbReference type="InParanoid" id="K1PTE3"/>
<dbReference type="InterPro" id="IPR036228">
    <property type="entry name" value="ATP_synth_F0_dsu_sf_mt"/>
</dbReference>
<dbReference type="GO" id="GO:0005743">
    <property type="term" value="C:mitochondrial inner membrane"/>
    <property type="evidence" value="ECO:0007669"/>
    <property type="project" value="UniProtKB-SubCell"/>
</dbReference>
<keyword evidence="5" id="KW-0375">Hydrogen ion transport</keyword>
<evidence type="ECO:0000256" key="5">
    <source>
        <dbReference type="ARBA" id="ARBA00022781"/>
    </source>
</evidence>
<name>K1PTE3_MAGGI</name>
<dbReference type="GO" id="GO:0015986">
    <property type="term" value="P:proton motive force-driven ATP synthesis"/>
    <property type="evidence" value="ECO:0007669"/>
    <property type="project" value="InterPro"/>
</dbReference>
<accession>K1PTE3</accession>
<keyword evidence="8" id="KW-0496">Mitochondrion</keyword>
<dbReference type="GO" id="GO:0015078">
    <property type="term" value="F:proton transmembrane transporter activity"/>
    <property type="evidence" value="ECO:0007669"/>
    <property type="project" value="InterPro"/>
</dbReference>
<evidence type="ECO:0000313" key="10">
    <source>
        <dbReference type="EMBL" id="EKC19680.1"/>
    </source>
</evidence>